<dbReference type="STRING" id="53326.A0A016SZP7"/>
<dbReference type="PANTHER" id="PTHR28511">
    <property type="entry name" value="ENDONUCLEASE V"/>
    <property type="match status" value="1"/>
</dbReference>
<dbReference type="EMBL" id="JARK01001492">
    <property type="protein sequence ID" value="EYB95804.1"/>
    <property type="molecule type" value="Genomic_DNA"/>
</dbReference>
<accession>A0A016SZP7</accession>
<comment type="subcellular location">
    <subcellularLocation>
        <location evidence="1">Cytoplasm</location>
    </subcellularLocation>
</comment>
<reference evidence="8" key="1">
    <citation type="journal article" date="2015" name="Nat. Genet.">
        <title>The genome and transcriptome of the zoonotic hookworm Ancylostoma ceylanicum identify infection-specific gene families.</title>
        <authorList>
            <person name="Schwarz E.M."/>
            <person name="Hu Y."/>
            <person name="Antoshechkin I."/>
            <person name="Miller M.M."/>
            <person name="Sternberg P.W."/>
            <person name="Aroian R.V."/>
        </authorList>
    </citation>
    <scope>NUCLEOTIDE SEQUENCE</scope>
    <source>
        <strain evidence="8">HY135</strain>
    </source>
</reference>
<proteinExistence type="predicted"/>
<dbReference type="Proteomes" id="UP000024635">
    <property type="component" value="Unassembled WGS sequence"/>
</dbReference>
<protein>
    <submittedName>
        <fullName evidence="7">Uncharacterized protein</fullName>
    </submittedName>
</protein>
<comment type="caution">
    <text evidence="7">The sequence shown here is derived from an EMBL/GenBank/DDBJ whole genome shotgun (WGS) entry which is preliminary data.</text>
</comment>
<evidence type="ECO:0000256" key="2">
    <source>
        <dbReference type="ARBA" id="ARBA00022490"/>
    </source>
</evidence>
<keyword evidence="6" id="KW-0472">Membrane</keyword>
<keyword evidence="3" id="KW-0540">Nuclease</keyword>
<keyword evidence="4" id="KW-0255">Endonuclease</keyword>
<dbReference type="AlphaFoldDB" id="A0A016SZP7"/>
<evidence type="ECO:0000313" key="7">
    <source>
        <dbReference type="EMBL" id="EYB95804.1"/>
    </source>
</evidence>
<organism evidence="7 8">
    <name type="scientific">Ancylostoma ceylanicum</name>
    <dbReference type="NCBI Taxonomy" id="53326"/>
    <lineage>
        <taxon>Eukaryota</taxon>
        <taxon>Metazoa</taxon>
        <taxon>Ecdysozoa</taxon>
        <taxon>Nematoda</taxon>
        <taxon>Chromadorea</taxon>
        <taxon>Rhabditida</taxon>
        <taxon>Rhabditina</taxon>
        <taxon>Rhabditomorpha</taxon>
        <taxon>Strongyloidea</taxon>
        <taxon>Ancylostomatidae</taxon>
        <taxon>Ancylostomatinae</taxon>
        <taxon>Ancylostoma</taxon>
    </lineage>
</organism>
<dbReference type="InterPro" id="IPR007581">
    <property type="entry name" value="Endonuclease-V"/>
</dbReference>
<dbReference type="GO" id="GO:0005730">
    <property type="term" value="C:nucleolus"/>
    <property type="evidence" value="ECO:0007669"/>
    <property type="project" value="TreeGrafter"/>
</dbReference>
<dbReference type="Pfam" id="PF04493">
    <property type="entry name" value="Endonuclease_5"/>
    <property type="match status" value="1"/>
</dbReference>
<keyword evidence="6" id="KW-1133">Transmembrane helix</keyword>
<evidence type="ECO:0000256" key="5">
    <source>
        <dbReference type="ARBA" id="ARBA00022801"/>
    </source>
</evidence>
<feature type="transmembrane region" description="Helical" evidence="6">
    <location>
        <begin position="53"/>
        <end position="79"/>
    </location>
</feature>
<keyword evidence="6" id="KW-0812">Transmembrane</keyword>
<dbReference type="GO" id="GO:0006281">
    <property type="term" value="P:DNA repair"/>
    <property type="evidence" value="ECO:0007669"/>
    <property type="project" value="InterPro"/>
</dbReference>
<gene>
    <name evidence="7" type="primary">Acey_s0156.g3157</name>
    <name evidence="7" type="ORF">Y032_0156g3157</name>
</gene>
<dbReference type="GO" id="GO:0016891">
    <property type="term" value="F:RNA endonuclease activity producing 5'-phosphomonoesters, hydrolytic mechanism"/>
    <property type="evidence" value="ECO:0007669"/>
    <property type="project" value="TreeGrafter"/>
</dbReference>
<evidence type="ECO:0000256" key="4">
    <source>
        <dbReference type="ARBA" id="ARBA00022759"/>
    </source>
</evidence>
<name>A0A016SZP7_9BILA</name>
<evidence type="ECO:0000256" key="1">
    <source>
        <dbReference type="ARBA" id="ARBA00004496"/>
    </source>
</evidence>
<dbReference type="GO" id="GO:0005737">
    <property type="term" value="C:cytoplasm"/>
    <property type="evidence" value="ECO:0007669"/>
    <property type="project" value="UniProtKB-SubCell"/>
</dbReference>
<evidence type="ECO:0000256" key="6">
    <source>
        <dbReference type="SAM" id="Phobius"/>
    </source>
</evidence>
<keyword evidence="5" id="KW-0378">Hydrolase</keyword>
<dbReference type="PANTHER" id="PTHR28511:SF1">
    <property type="entry name" value="ENDONUCLEASE V"/>
    <property type="match status" value="1"/>
</dbReference>
<keyword evidence="2" id="KW-0963">Cytoplasm</keyword>
<evidence type="ECO:0000313" key="8">
    <source>
        <dbReference type="Proteomes" id="UP000024635"/>
    </source>
</evidence>
<dbReference type="GO" id="GO:0003727">
    <property type="term" value="F:single-stranded RNA binding"/>
    <property type="evidence" value="ECO:0007669"/>
    <property type="project" value="TreeGrafter"/>
</dbReference>
<dbReference type="Gene3D" id="3.30.2170.10">
    <property type="entry name" value="archaeoglobus fulgidus dsm 4304 superfamily"/>
    <property type="match status" value="1"/>
</dbReference>
<sequence>MGSFIRGVIFPKILASRYTARRLSHVAARLIKHRRRLSRRAVDAGGKYFLERLYVVFVTGCGLACHIGALTGIATIGVAKNLNLSLLKALGAGDDVIAAADQLVAKVSSQKTDGYAPFDVILPVVMNVTRLGGSKVPVYVSAGYGIELDLATTLVLSTAENRICKPIRTADLYSRDKVREYFDG</sequence>
<keyword evidence="8" id="KW-1185">Reference proteome</keyword>
<evidence type="ECO:0000256" key="3">
    <source>
        <dbReference type="ARBA" id="ARBA00022722"/>
    </source>
</evidence>
<dbReference type="OrthoDB" id="1689333at2759"/>